<evidence type="ECO:0000313" key="9">
    <source>
        <dbReference type="EMBL" id="PIQ74603.1"/>
    </source>
</evidence>
<protein>
    <recommendedName>
        <fullName evidence="7">NH(3)-dependent NAD(+) synthetase</fullName>
        <ecNumber evidence="7">6.3.1.5</ecNumber>
    </recommendedName>
</protein>
<evidence type="ECO:0000313" key="10">
    <source>
        <dbReference type="Proteomes" id="UP000231550"/>
    </source>
</evidence>
<dbReference type="InterPro" id="IPR003694">
    <property type="entry name" value="NAD_synthase"/>
</dbReference>
<dbReference type="UniPathway" id="UPA00253"/>
<dbReference type="EMBL" id="PCVN01000034">
    <property type="protein sequence ID" value="PIQ74603.1"/>
    <property type="molecule type" value="Genomic_DNA"/>
</dbReference>
<dbReference type="Gene3D" id="3.40.50.620">
    <property type="entry name" value="HUPs"/>
    <property type="match status" value="1"/>
</dbReference>
<gene>
    <name evidence="9" type="primary">nadE</name>
    <name evidence="9" type="ORF">COV85_01280</name>
</gene>
<dbReference type="AlphaFoldDB" id="A0A2H0KR21"/>
<comment type="catalytic activity">
    <reaction evidence="7">
        <text>deamido-NAD(+) + NH4(+) + ATP = AMP + diphosphate + NAD(+) + H(+)</text>
        <dbReference type="Rhea" id="RHEA:21188"/>
        <dbReference type="ChEBI" id="CHEBI:15378"/>
        <dbReference type="ChEBI" id="CHEBI:28938"/>
        <dbReference type="ChEBI" id="CHEBI:30616"/>
        <dbReference type="ChEBI" id="CHEBI:33019"/>
        <dbReference type="ChEBI" id="CHEBI:57540"/>
        <dbReference type="ChEBI" id="CHEBI:58437"/>
        <dbReference type="ChEBI" id="CHEBI:456215"/>
        <dbReference type="EC" id="6.3.1.5"/>
    </reaction>
</comment>
<dbReference type="GO" id="GO:0005737">
    <property type="term" value="C:cytoplasm"/>
    <property type="evidence" value="ECO:0007669"/>
    <property type="project" value="InterPro"/>
</dbReference>
<keyword evidence="4 6" id="KW-0067">ATP-binding</keyword>
<evidence type="ECO:0000256" key="7">
    <source>
        <dbReference type="RuleBase" id="RU003812"/>
    </source>
</evidence>
<evidence type="ECO:0000256" key="4">
    <source>
        <dbReference type="ARBA" id="ARBA00022840"/>
    </source>
</evidence>
<dbReference type="SUPFAM" id="SSF52402">
    <property type="entry name" value="Adenine nucleotide alpha hydrolases-like"/>
    <property type="match status" value="1"/>
</dbReference>
<sequence>MTILNIMIKNFKKLEELLVKSAKEMGRGCSKVFVAVSGGVDSSLVAAILCKAFGPKNVVGLYRNIKSNEKHKKDVDLLQKKLGFRLIYLGLNDIYDTLLERIKTQFAKNDLAWADENGADAGRIGFTNAYASFKSRLTTPLAGFISKAIDNGNGRIFGTGNGEEDGLLRYFDKYGDGAVDNNILGGLTKAEVRQMAIHVGVPKQIVTKTPSADLEGTGDKHNDESQLTDWAKRMGYDIKISYGAVDGSQEGNIAWAWKEDLKSGVIIGRNSELNRRQLVKKYKNREKAETILFLRDIEKSTRHKVGPIPYAKRETLVKKKLVD</sequence>
<keyword evidence="3 6" id="KW-0547">Nucleotide-binding</keyword>
<dbReference type="InterPro" id="IPR014729">
    <property type="entry name" value="Rossmann-like_a/b/a_fold"/>
</dbReference>
<dbReference type="PANTHER" id="PTHR23090:SF9">
    <property type="entry name" value="GLUTAMINE-DEPENDENT NAD(+) SYNTHETASE"/>
    <property type="match status" value="1"/>
</dbReference>
<dbReference type="GO" id="GO:0004359">
    <property type="term" value="F:glutaminase activity"/>
    <property type="evidence" value="ECO:0007669"/>
    <property type="project" value="InterPro"/>
</dbReference>
<proteinExistence type="inferred from homology"/>
<dbReference type="PANTHER" id="PTHR23090">
    <property type="entry name" value="NH 3 /GLUTAMINE-DEPENDENT NAD + SYNTHETASE"/>
    <property type="match status" value="1"/>
</dbReference>
<comment type="caution">
    <text evidence="9">The sequence shown here is derived from an EMBL/GenBank/DDBJ whole genome shotgun (WGS) entry which is preliminary data.</text>
</comment>
<dbReference type="GO" id="GO:0009435">
    <property type="term" value="P:NAD+ biosynthetic process"/>
    <property type="evidence" value="ECO:0007669"/>
    <property type="project" value="UniProtKB-UniPathway"/>
</dbReference>
<dbReference type="EC" id="6.3.1.5" evidence="7"/>
<evidence type="ECO:0000256" key="2">
    <source>
        <dbReference type="ARBA" id="ARBA00022598"/>
    </source>
</evidence>
<dbReference type="NCBIfam" id="TIGR00552">
    <property type="entry name" value="nadE"/>
    <property type="match status" value="1"/>
</dbReference>
<keyword evidence="2 6" id="KW-0436">Ligase</keyword>
<evidence type="ECO:0000256" key="1">
    <source>
        <dbReference type="ARBA" id="ARBA00004790"/>
    </source>
</evidence>
<dbReference type="Pfam" id="PF02540">
    <property type="entry name" value="NAD_synthase"/>
    <property type="match status" value="1"/>
</dbReference>
<evidence type="ECO:0000256" key="5">
    <source>
        <dbReference type="ARBA" id="ARBA00023027"/>
    </source>
</evidence>
<comment type="pathway">
    <text evidence="1">Cofactor biosynthesis; NAD(+) biosynthesis.</text>
</comment>
<evidence type="ECO:0000256" key="3">
    <source>
        <dbReference type="ARBA" id="ARBA00022741"/>
    </source>
</evidence>
<evidence type="ECO:0000256" key="6">
    <source>
        <dbReference type="RuleBase" id="RU003811"/>
    </source>
</evidence>
<dbReference type="Proteomes" id="UP000231550">
    <property type="component" value="Unassembled WGS sequence"/>
</dbReference>
<name>A0A2H0KR21_9BACT</name>
<dbReference type="GO" id="GO:0008795">
    <property type="term" value="F:NAD+ synthase activity"/>
    <property type="evidence" value="ECO:0007669"/>
    <property type="project" value="UniProtKB-EC"/>
</dbReference>
<keyword evidence="5 6" id="KW-0520">NAD</keyword>
<feature type="domain" description="NAD/GMP synthase" evidence="8">
    <location>
        <begin position="27"/>
        <end position="227"/>
    </location>
</feature>
<dbReference type="CDD" id="cd00553">
    <property type="entry name" value="NAD_synthase"/>
    <property type="match status" value="1"/>
</dbReference>
<dbReference type="GO" id="GO:0005524">
    <property type="term" value="F:ATP binding"/>
    <property type="evidence" value="ECO:0007669"/>
    <property type="project" value="UniProtKB-KW"/>
</dbReference>
<dbReference type="GO" id="GO:0003952">
    <property type="term" value="F:NAD+ synthase (glutamine-hydrolyzing) activity"/>
    <property type="evidence" value="ECO:0007669"/>
    <property type="project" value="InterPro"/>
</dbReference>
<accession>A0A2H0KR21</accession>
<dbReference type="InterPro" id="IPR022310">
    <property type="entry name" value="NAD/GMP_synthase"/>
</dbReference>
<reference evidence="9 10" key="1">
    <citation type="submission" date="2017-09" db="EMBL/GenBank/DDBJ databases">
        <title>Depth-based differentiation of microbial function through sediment-hosted aquifers and enrichment of novel symbionts in the deep terrestrial subsurface.</title>
        <authorList>
            <person name="Probst A.J."/>
            <person name="Ladd B."/>
            <person name="Jarett J.K."/>
            <person name="Geller-Mcgrath D.E."/>
            <person name="Sieber C.M."/>
            <person name="Emerson J.B."/>
            <person name="Anantharaman K."/>
            <person name="Thomas B.C."/>
            <person name="Malmstrom R."/>
            <person name="Stieglmeier M."/>
            <person name="Klingl A."/>
            <person name="Woyke T."/>
            <person name="Ryan C.M."/>
            <person name="Banfield J.F."/>
        </authorList>
    </citation>
    <scope>NUCLEOTIDE SEQUENCE [LARGE SCALE GENOMIC DNA]</scope>
    <source>
        <strain evidence="9">CG11_big_fil_rev_8_21_14_0_20_44_10</strain>
    </source>
</reference>
<organism evidence="9 10">
    <name type="scientific">Candidatus Portnoybacteria bacterium CG11_big_fil_rev_8_21_14_0_20_44_10</name>
    <dbReference type="NCBI Taxonomy" id="1974818"/>
    <lineage>
        <taxon>Bacteria</taxon>
        <taxon>Candidatus Portnoyibacteriota</taxon>
    </lineage>
</organism>
<evidence type="ECO:0000259" key="8">
    <source>
        <dbReference type="Pfam" id="PF02540"/>
    </source>
</evidence>
<comment type="similarity">
    <text evidence="6">Belongs to the NAD synthetase family.</text>
</comment>